<comment type="caution">
    <text evidence="1">The sequence shown here is derived from an EMBL/GenBank/DDBJ whole genome shotgun (WGS) entry which is preliminary data.</text>
</comment>
<reference evidence="1" key="1">
    <citation type="submission" date="2023-03" db="EMBL/GenBank/DDBJ databases">
        <title>Massive genome expansion in bonnet fungi (Mycena s.s.) driven by repeated elements and novel gene families across ecological guilds.</title>
        <authorList>
            <consortium name="Lawrence Berkeley National Laboratory"/>
            <person name="Harder C.B."/>
            <person name="Miyauchi S."/>
            <person name="Viragh M."/>
            <person name="Kuo A."/>
            <person name="Thoen E."/>
            <person name="Andreopoulos B."/>
            <person name="Lu D."/>
            <person name="Skrede I."/>
            <person name="Drula E."/>
            <person name="Henrissat B."/>
            <person name="Morin E."/>
            <person name="Kohler A."/>
            <person name="Barry K."/>
            <person name="LaButti K."/>
            <person name="Morin E."/>
            <person name="Salamov A."/>
            <person name="Lipzen A."/>
            <person name="Mereny Z."/>
            <person name="Hegedus B."/>
            <person name="Baldrian P."/>
            <person name="Stursova M."/>
            <person name="Weitz H."/>
            <person name="Taylor A."/>
            <person name="Grigoriev I.V."/>
            <person name="Nagy L.G."/>
            <person name="Martin F."/>
            <person name="Kauserud H."/>
        </authorList>
    </citation>
    <scope>NUCLEOTIDE SEQUENCE</scope>
    <source>
        <strain evidence="1">9284</strain>
    </source>
</reference>
<gene>
    <name evidence="1" type="ORF">FB45DRAFT_888977</name>
</gene>
<protein>
    <submittedName>
        <fullName evidence="1">Uncharacterized protein</fullName>
    </submittedName>
</protein>
<sequence length="241" mass="26944">MESRGASGAMPSGRMPSHLCLYSSRRPPEFRFPDFSNLLQDLVAHVSPPLVLLESLRPLARNKIETMPSPYATMEIHLVCHGHGRVGRATNAAQHNLGVGNLVRLVNVCRLLPVLECHPTDKLAAREVAEDRVALEPGQFERPVYEVLENAVVDVPKEFMRELQLEDAELGLHDAEGLSLANDSSLAPWILVQRIVFVKFPLVICGEQVFRQILRGKIIADADDAVPRPRERSRRNRESVI</sequence>
<organism evidence="1 2">
    <name type="scientific">Roridomyces roridus</name>
    <dbReference type="NCBI Taxonomy" id="1738132"/>
    <lineage>
        <taxon>Eukaryota</taxon>
        <taxon>Fungi</taxon>
        <taxon>Dikarya</taxon>
        <taxon>Basidiomycota</taxon>
        <taxon>Agaricomycotina</taxon>
        <taxon>Agaricomycetes</taxon>
        <taxon>Agaricomycetidae</taxon>
        <taxon>Agaricales</taxon>
        <taxon>Marasmiineae</taxon>
        <taxon>Mycenaceae</taxon>
        <taxon>Roridomyces</taxon>
    </lineage>
</organism>
<accession>A0AAD7CKB9</accession>
<name>A0AAD7CKB9_9AGAR</name>
<keyword evidence="2" id="KW-1185">Reference proteome</keyword>
<dbReference type="EMBL" id="JARKIF010000001">
    <property type="protein sequence ID" value="KAJ7650859.1"/>
    <property type="molecule type" value="Genomic_DNA"/>
</dbReference>
<dbReference type="Proteomes" id="UP001221142">
    <property type="component" value="Unassembled WGS sequence"/>
</dbReference>
<evidence type="ECO:0000313" key="1">
    <source>
        <dbReference type="EMBL" id="KAJ7650859.1"/>
    </source>
</evidence>
<evidence type="ECO:0000313" key="2">
    <source>
        <dbReference type="Proteomes" id="UP001221142"/>
    </source>
</evidence>
<proteinExistence type="predicted"/>
<dbReference type="AlphaFoldDB" id="A0AAD7CKB9"/>